<dbReference type="Pfam" id="PF14840">
    <property type="entry name" value="DNA_pol3_delt_C"/>
    <property type="match status" value="1"/>
</dbReference>
<dbReference type="Gene3D" id="3.40.50.300">
    <property type="entry name" value="P-loop containing nucleotide triphosphate hydrolases"/>
    <property type="match status" value="1"/>
</dbReference>
<evidence type="ECO:0000313" key="13">
    <source>
        <dbReference type="EMBL" id="POB47705.1"/>
    </source>
</evidence>
<dbReference type="NCBIfam" id="TIGR01128">
    <property type="entry name" value="holA"/>
    <property type="match status" value="1"/>
</dbReference>
<evidence type="ECO:0000256" key="7">
    <source>
        <dbReference type="ARBA" id="ARBA00034754"/>
    </source>
</evidence>
<keyword evidence="10" id="KW-0175">Coiled coil</keyword>
<dbReference type="InterPro" id="IPR010372">
    <property type="entry name" value="DNA_pol3_delta_N"/>
</dbReference>
<keyword evidence="5" id="KW-0235">DNA replication</keyword>
<dbReference type="CDD" id="cd18138">
    <property type="entry name" value="HLD_clamp_pol_III_delta"/>
    <property type="match status" value="1"/>
</dbReference>
<keyword evidence="6" id="KW-0239">DNA-directed DNA polymerase</keyword>
<dbReference type="GO" id="GO:0006261">
    <property type="term" value="P:DNA-templated DNA replication"/>
    <property type="evidence" value="ECO:0007669"/>
    <property type="project" value="TreeGrafter"/>
</dbReference>
<organism evidence="13 14">
    <name type="scientific">Vibrio vulnificus</name>
    <dbReference type="NCBI Taxonomy" id="672"/>
    <lineage>
        <taxon>Bacteria</taxon>
        <taxon>Pseudomonadati</taxon>
        <taxon>Pseudomonadota</taxon>
        <taxon>Gammaproteobacteria</taxon>
        <taxon>Vibrionales</taxon>
        <taxon>Vibrionaceae</taxon>
        <taxon>Vibrio</taxon>
    </lineage>
</organism>
<evidence type="ECO:0000256" key="6">
    <source>
        <dbReference type="ARBA" id="ARBA00022932"/>
    </source>
</evidence>
<dbReference type="GO" id="GO:0009360">
    <property type="term" value="C:DNA polymerase III complex"/>
    <property type="evidence" value="ECO:0007669"/>
    <property type="project" value="UniProtKB-UniRule"/>
</dbReference>
<dbReference type="Gene3D" id="1.20.272.10">
    <property type="match status" value="1"/>
</dbReference>
<comment type="similarity">
    <text evidence="7">Belongs to the DNA polymerase HolA subunit family.</text>
</comment>
<keyword evidence="3" id="KW-0808">Transferase</keyword>
<evidence type="ECO:0000256" key="3">
    <source>
        <dbReference type="ARBA" id="ARBA00022679"/>
    </source>
</evidence>
<dbReference type="EMBL" id="PDGH01000100">
    <property type="protein sequence ID" value="POB47705.1"/>
    <property type="molecule type" value="Genomic_DNA"/>
</dbReference>
<dbReference type="PANTHER" id="PTHR34388:SF1">
    <property type="entry name" value="DNA POLYMERASE III SUBUNIT DELTA"/>
    <property type="match status" value="1"/>
</dbReference>
<feature type="coiled-coil region" evidence="10">
    <location>
        <begin position="232"/>
        <end position="266"/>
    </location>
</feature>
<dbReference type="SUPFAM" id="SSF52540">
    <property type="entry name" value="P-loop containing nucleoside triphosphate hydrolases"/>
    <property type="match status" value="1"/>
</dbReference>
<reference evidence="13 14" key="1">
    <citation type="journal article" date="2018" name="Front. Microbiol.">
        <title>Phylogeny of Vibrio vulnificus from the Analysis of the Core-Genome: Implications for Intra-Species Taxonomy.</title>
        <authorList>
            <person name="Roig F.J."/>
            <person name="Gonzalez-Candelas F."/>
            <person name="Sanjuan E."/>
            <person name="Fouz B."/>
            <person name="Feil E.J."/>
            <person name="Llorens C."/>
            <person name="Baker-Austin C."/>
            <person name="Oliver J.D."/>
            <person name="Danin-Poleg Y."/>
            <person name="Gibas C.J."/>
            <person name="Kashi Y."/>
            <person name="Gulig P.A."/>
            <person name="Morrison S.S."/>
            <person name="Amaro C."/>
        </authorList>
    </citation>
    <scope>NUCLEOTIDE SEQUENCE [LARGE SCALE GENOMIC DNA]</scope>
    <source>
        <strain evidence="13 14">CECT4608</strain>
    </source>
</reference>
<dbReference type="InterPro" id="IPR032780">
    <property type="entry name" value="DNA_pol3_delt_C"/>
</dbReference>
<feature type="domain" description="DNA polymerase III delta N-terminal" evidence="11">
    <location>
        <begin position="20"/>
        <end position="138"/>
    </location>
</feature>
<proteinExistence type="inferred from homology"/>
<evidence type="ECO:0000256" key="1">
    <source>
        <dbReference type="ARBA" id="ARBA00012417"/>
    </source>
</evidence>
<dbReference type="RefSeq" id="WP_103200405.1">
    <property type="nucleotide sequence ID" value="NZ_JASMUA010000003.1"/>
</dbReference>
<dbReference type="EC" id="2.7.7.7" evidence="1 9"/>
<feature type="domain" description="DNA polymerase III subunit delta C-terminal" evidence="12">
    <location>
        <begin position="214"/>
        <end position="328"/>
    </location>
</feature>
<dbReference type="SUPFAM" id="SSF48019">
    <property type="entry name" value="post-AAA+ oligomerization domain-like"/>
    <property type="match status" value="1"/>
</dbReference>
<evidence type="ECO:0000256" key="4">
    <source>
        <dbReference type="ARBA" id="ARBA00022695"/>
    </source>
</evidence>
<comment type="catalytic activity">
    <reaction evidence="8">
        <text>DNA(n) + a 2'-deoxyribonucleoside 5'-triphosphate = DNA(n+1) + diphosphate</text>
        <dbReference type="Rhea" id="RHEA:22508"/>
        <dbReference type="Rhea" id="RHEA-COMP:17339"/>
        <dbReference type="Rhea" id="RHEA-COMP:17340"/>
        <dbReference type="ChEBI" id="CHEBI:33019"/>
        <dbReference type="ChEBI" id="CHEBI:61560"/>
        <dbReference type="ChEBI" id="CHEBI:173112"/>
        <dbReference type="EC" id="2.7.7.7"/>
    </reaction>
</comment>
<dbReference type="InterPro" id="IPR027417">
    <property type="entry name" value="P-loop_NTPase"/>
</dbReference>
<dbReference type="InterPro" id="IPR008921">
    <property type="entry name" value="DNA_pol3_clamp-load_cplx_C"/>
</dbReference>
<accession>A0A2S3R2T8</accession>
<evidence type="ECO:0000313" key="14">
    <source>
        <dbReference type="Proteomes" id="UP000237466"/>
    </source>
</evidence>
<sequence length="341" mass="39374">MRIFADNLAQQLTKELKPVYLIFGNEPLLIQESRSAIQKAAFQQGFEERHRFAVDASLEWNQVYDCCQALSLFSSRQLIELELPESGVNVSIANELLSVAQILHADIMLVIIGSKLTKAQENAKWFKTLSQQGHWISCLTPDNQRLPQFVLNRCRLLNLKPDQQAVQMLAQWHEGNLFALSQSLEKLALLYPDGELNLIRLEESLSRHNHFTVFHWIDALLEGKANRCQKILRQLEAEDIEAIILLRSLQKELLLLLQMQQQLQQSSMMQVFEKHRIWQNKKPLYTAALTRLKSTKLRQLLTLLAKAEILAKTQYEQPVWPILQQLSVEMSLPDVELAFKS</sequence>
<gene>
    <name evidence="13" type="ORF">CRN52_12075</name>
</gene>
<protein>
    <recommendedName>
        <fullName evidence="2 9">DNA polymerase III subunit delta</fullName>
        <ecNumber evidence="1 9">2.7.7.7</ecNumber>
    </recommendedName>
</protein>
<dbReference type="Proteomes" id="UP000237466">
    <property type="component" value="Unassembled WGS sequence"/>
</dbReference>
<name>A0A2S3R2T8_VIBVL</name>
<evidence type="ECO:0000256" key="2">
    <source>
        <dbReference type="ARBA" id="ARBA00017703"/>
    </source>
</evidence>
<evidence type="ECO:0000259" key="12">
    <source>
        <dbReference type="Pfam" id="PF14840"/>
    </source>
</evidence>
<dbReference type="InterPro" id="IPR005790">
    <property type="entry name" value="DNA_polIII_delta"/>
</dbReference>
<dbReference type="PANTHER" id="PTHR34388">
    <property type="entry name" value="DNA POLYMERASE III SUBUNIT DELTA"/>
    <property type="match status" value="1"/>
</dbReference>
<evidence type="ECO:0000256" key="8">
    <source>
        <dbReference type="ARBA" id="ARBA00049244"/>
    </source>
</evidence>
<comment type="caution">
    <text evidence="13">The sequence shown here is derived from an EMBL/GenBank/DDBJ whole genome shotgun (WGS) entry which is preliminary data.</text>
</comment>
<dbReference type="GO" id="GO:0003887">
    <property type="term" value="F:DNA-directed DNA polymerase activity"/>
    <property type="evidence" value="ECO:0007669"/>
    <property type="project" value="UniProtKB-UniRule"/>
</dbReference>
<keyword evidence="4" id="KW-0548">Nucleotidyltransferase</keyword>
<dbReference type="Gene3D" id="1.10.8.60">
    <property type="match status" value="1"/>
</dbReference>
<dbReference type="Pfam" id="PF06144">
    <property type="entry name" value="DNA_pol3_delta"/>
    <property type="match status" value="1"/>
</dbReference>
<dbReference type="AlphaFoldDB" id="A0A2S3R2T8"/>
<evidence type="ECO:0000256" key="5">
    <source>
        <dbReference type="ARBA" id="ARBA00022705"/>
    </source>
</evidence>
<evidence type="ECO:0000256" key="10">
    <source>
        <dbReference type="SAM" id="Coils"/>
    </source>
</evidence>
<dbReference type="GO" id="GO:0003677">
    <property type="term" value="F:DNA binding"/>
    <property type="evidence" value="ECO:0007669"/>
    <property type="project" value="InterPro"/>
</dbReference>
<evidence type="ECO:0000259" key="11">
    <source>
        <dbReference type="Pfam" id="PF06144"/>
    </source>
</evidence>
<evidence type="ECO:0000256" key="9">
    <source>
        <dbReference type="NCBIfam" id="TIGR01128"/>
    </source>
</evidence>